<name>A0A0D5NEP4_9BACL</name>
<reference evidence="1 2" key="1">
    <citation type="journal article" date="2015" name="J. Biotechnol.">
        <title>Complete genome sequence of Paenibacillus beijingensis 7188(T) (=DSM 24997(T)), a novel rhizobacterium from jujube garden soil.</title>
        <authorList>
            <person name="Kwak Y."/>
            <person name="Shin J.H."/>
        </authorList>
    </citation>
    <scope>NUCLEOTIDE SEQUENCE [LARGE SCALE GENOMIC DNA]</scope>
    <source>
        <strain evidence="1 2">DSM 24997</strain>
    </source>
</reference>
<organism evidence="1 2">
    <name type="scientific">Paenibacillus beijingensis</name>
    <dbReference type="NCBI Taxonomy" id="1126833"/>
    <lineage>
        <taxon>Bacteria</taxon>
        <taxon>Bacillati</taxon>
        <taxon>Bacillota</taxon>
        <taxon>Bacilli</taxon>
        <taxon>Bacillales</taxon>
        <taxon>Paenibacillaceae</taxon>
        <taxon>Paenibacillus</taxon>
    </lineage>
</organism>
<dbReference type="InterPro" id="IPR010719">
    <property type="entry name" value="MnmM_MeTrfase"/>
</dbReference>
<evidence type="ECO:0000313" key="2">
    <source>
        <dbReference type="Proteomes" id="UP000032633"/>
    </source>
</evidence>
<dbReference type="PANTHER" id="PTHR35276">
    <property type="entry name" value="S-ADENOSYL-L-METHIONINE-DEPENDENT METHYLTRANSFERASES SUPERFAMILY PROTEIN"/>
    <property type="match status" value="1"/>
</dbReference>
<dbReference type="Pfam" id="PF06962">
    <property type="entry name" value="rRNA_methylase"/>
    <property type="match status" value="1"/>
</dbReference>
<gene>
    <name evidence="1" type="ORF">VN24_02460</name>
</gene>
<dbReference type="STRING" id="1126833.VN24_02460"/>
<dbReference type="AlphaFoldDB" id="A0A0D5NEP4"/>
<dbReference type="Proteomes" id="UP000032633">
    <property type="component" value="Chromosome"/>
</dbReference>
<sequence length="197" mass="20934">MGFLSVLSTAHRWIAERVQPGSAVIDATVGGGVDARFLAETVGPKGVLYGFDIQAEALLRTEARLAPLREQNLLPEVHLLQSSHSEMERSIPRELHGTIAAIMFNLGYLPGADTTLVTLPETTLAALDASMRLLAPGGILTCVLYPGHPGGREEADAVEGWAAALPSALGQAALYRMIQKPAAPYLVAIEKRTSISL</sequence>
<accession>A0A0D5NEP4</accession>
<dbReference type="InterPro" id="IPR029063">
    <property type="entry name" value="SAM-dependent_MTases_sf"/>
</dbReference>
<keyword evidence="2" id="KW-1185">Reference proteome</keyword>
<reference evidence="2" key="2">
    <citation type="submission" date="2015-03" db="EMBL/GenBank/DDBJ databases">
        <title>Genome sequence of Paenibacillus beijingensis strain DSM 24997T.</title>
        <authorList>
            <person name="Kwak Y."/>
            <person name="Shin J.-H."/>
        </authorList>
    </citation>
    <scope>NUCLEOTIDE SEQUENCE [LARGE SCALE GENOMIC DNA]</scope>
    <source>
        <strain evidence="2">DSM 24997</strain>
    </source>
</reference>
<dbReference type="PANTHER" id="PTHR35276:SF1">
    <property type="entry name" value="TRNA (MNM(5)S(2)U34)-METHYLTRANSFERASE, CHLOROPLASTIC"/>
    <property type="match status" value="1"/>
</dbReference>
<dbReference type="GO" id="GO:0032259">
    <property type="term" value="P:methylation"/>
    <property type="evidence" value="ECO:0007669"/>
    <property type="project" value="UniProtKB-KW"/>
</dbReference>
<dbReference type="Gene3D" id="3.40.50.150">
    <property type="entry name" value="Vaccinia Virus protein VP39"/>
    <property type="match status" value="1"/>
</dbReference>
<dbReference type="SUPFAM" id="SSF53335">
    <property type="entry name" value="S-adenosyl-L-methionine-dependent methyltransferases"/>
    <property type="match status" value="1"/>
</dbReference>
<keyword evidence="1" id="KW-0489">Methyltransferase</keyword>
<evidence type="ECO:0000313" key="1">
    <source>
        <dbReference type="EMBL" id="AJY73701.1"/>
    </source>
</evidence>
<keyword evidence="1" id="KW-0808">Transferase</keyword>
<protein>
    <submittedName>
        <fullName evidence="1">SAM-dependent methyltransferase</fullName>
    </submittedName>
</protein>
<dbReference type="GO" id="GO:0008168">
    <property type="term" value="F:methyltransferase activity"/>
    <property type="evidence" value="ECO:0007669"/>
    <property type="project" value="UniProtKB-KW"/>
</dbReference>
<dbReference type="RefSeq" id="WP_045669136.1">
    <property type="nucleotide sequence ID" value="NZ_CP011058.1"/>
</dbReference>
<dbReference type="HOGENOM" id="CLU_079190_1_0_9"/>
<proteinExistence type="predicted"/>
<dbReference type="EMBL" id="CP011058">
    <property type="protein sequence ID" value="AJY73701.1"/>
    <property type="molecule type" value="Genomic_DNA"/>
</dbReference>
<dbReference type="OrthoDB" id="9792989at2"/>
<dbReference type="PATRIC" id="fig|1126833.4.peg.544"/>
<dbReference type="KEGG" id="pbj:VN24_02460"/>